<comment type="caution">
    <text evidence="1">The sequence shown here is derived from an EMBL/GenBank/DDBJ whole genome shotgun (WGS) entry which is preliminary data.</text>
</comment>
<sequence>MLYVCYHPIALPMIRSQTDQSTSGNCWVKNPIKLAGKTWIFGGNSLYSLECLGARGNAGKSDFRAQQKSMTTQSICQVLPKA</sequence>
<evidence type="ECO:0000313" key="2">
    <source>
        <dbReference type="Proteomes" id="UP001154282"/>
    </source>
</evidence>
<reference evidence="1" key="1">
    <citation type="submission" date="2022-08" db="EMBL/GenBank/DDBJ databases">
        <authorList>
            <person name="Gutierrez-Valencia J."/>
        </authorList>
    </citation>
    <scope>NUCLEOTIDE SEQUENCE</scope>
</reference>
<dbReference type="Proteomes" id="UP001154282">
    <property type="component" value="Unassembled WGS sequence"/>
</dbReference>
<keyword evidence="2" id="KW-1185">Reference proteome</keyword>
<dbReference type="AlphaFoldDB" id="A0AAV0PE38"/>
<organism evidence="1 2">
    <name type="scientific">Linum tenue</name>
    <dbReference type="NCBI Taxonomy" id="586396"/>
    <lineage>
        <taxon>Eukaryota</taxon>
        <taxon>Viridiplantae</taxon>
        <taxon>Streptophyta</taxon>
        <taxon>Embryophyta</taxon>
        <taxon>Tracheophyta</taxon>
        <taxon>Spermatophyta</taxon>
        <taxon>Magnoliopsida</taxon>
        <taxon>eudicotyledons</taxon>
        <taxon>Gunneridae</taxon>
        <taxon>Pentapetalae</taxon>
        <taxon>rosids</taxon>
        <taxon>fabids</taxon>
        <taxon>Malpighiales</taxon>
        <taxon>Linaceae</taxon>
        <taxon>Linum</taxon>
    </lineage>
</organism>
<gene>
    <name evidence="1" type="ORF">LITE_LOCUS38051</name>
</gene>
<accession>A0AAV0PE38</accession>
<protein>
    <submittedName>
        <fullName evidence="1">Uncharacterized protein</fullName>
    </submittedName>
</protein>
<dbReference type="EMBL" id="CAMGYJ010000008">
    <property type="protein sequence ID" value="CAI0469096.1"/>
    <property type="molecule type" value="Genomic_DNA"/>
</dbReference>
<evidence type="ECO:0000313" key="1">
    <source>
        <dbReference type="EMBL" id="CAI0469096.1"/>
    </source>
</evidence>
<name>A0AAV0PE38_9ROSI</name>
<proteinExistence type="predicted"/>